<dbReference type="Proteomes" id="UP000659654">
    <property type="component" value="Unassembled WGS sequence"/>
</dbReference>
<reference evidence="4" key="2">
    <citation type="submission" date="2020-09" db="EMBL/GenBank/DDBJ databases">
        <authorList>
            <person name="Kikuchi T."/>
        </authorList>
    </citation>
    <scope>NUCLEOTIDE SEQUENCE</scope>
    <source>
        <strain evidence="4">Ka4C1</strain>
    </source>
</reference>
<dbReference type="CDD" id="cd00047">
    <property type="entry name" value="PTPc"/>
    <property type="match status" value="1"/>
</dbReference>
<feature type="domain" description="Tyrosine-protein phosphatase" evidence="2">
    <location>
        <begin position="77"/>
        <end position="324"/>
    </location>
</feature>
<dbReference type="InterPro" id="IPR052782">
    <property type="entry name" value="Oocyte-zygote_transition_reg"/>
</dbReference>
<dbReference type="InterPro" id="IPR000387">
    <property type="entry name" value="Tyr_Pase_dom"/>
</dbReference>
<accession>A0A1I7RNP9</accession>
<sequence>MNDKKKTRRRKATEKTSDDDGTQMEGAEKKTKNKKKDKVVSRRRTVEEGTVEHGGDKFQEQLKEFVKHCLQVGVNGIIQEFAQIKVETAQPGPKTAYDANADKNRYKDVVCIDVSRVKLVADQDYIHANYMDFNGFERKYICTQGPTEKTVGDFWKMVVQAKAPAIVMLCGIMELGKKKCEQYWPEQQGSSGVFGDFTIKNTAVHIPEEGLALTTLEVSINEKEHLVVTHYFWQSWPDRGVPKNPMFCMRLIGKLNRYNTVVVHCSAGIGRTGTIVGLDYANRILHKGEQLRLKEVVKEMRRHRHNSVQTDVQYLFMHRVLMGIAENRHLVQASEIQPFMTAYDDFVKSKGG</sequence>
<evidence type="ECO:0000313" key="4">
    <source>
        <dbReference type="EMBL" id="CAD5232172.1"/>
    </source>
</evidence>
<evidence type="ECO:0000259" key="3">
    <source>
        <dbReference type="PROSITE" id="PS50056"/>
    </source>
</evidence>
<protein>
    <submittedName>
        <fullName evidence="4">(pine wood nematode) hypothetical protein</fullName>
    </submittedName>
</protein>
<dbReference type="SMART" id="SM00404">
    <property type="entry name" value="PTPc_motif"/>
    <property type="match status" value="1"/>
</dbReference>
<dbReference type="Proteomes" id="UP000095284">
    <property type="component" value="Unplaced"/>
</dbReference>
<dbReference type="SUPFAM" id="SSF52799">
    <property type="entry name" value="(Phosphotyrosine protein) phosphatases II"/>
    <property type="match status" value="1"/>
</dbReference>
<dbReference type="OrthoDB" id="8609993at2759"/>
<name>A0A1I7RNP9_BURXY</name>
<dbReference type="Pfam" id="PF00102">
    <property type="entry name" value="Y_phosphatase"/>
    <property type="match status" value="1"/>
</dbReference>
<feature type="compositionally biased region" description="Basic residues" evidence="1">
    <location>
        <begin position="1"/>
        <end position="12"/>
    </location>
</feature>
<dbReference type="InterPro" id="IPR016130">
    <property type="entry name" value="Tyr_Pase_AS"/>
</dbReference>
<feature type="compositionally biased region" description="Basic and acidic residues" evidence="1">
    <location>
        <begin position="38"/>
        <end position="52"/>
    </location>
</feature>
<evidence type="ECO:0000313" key="7">
    <source>
        <dbReference type="WBParaSite" id="BXY_0233600.1"/>
    </source>
</evidence>
<keyword evidence="6" id="KW-1185">Reference proteome</keyword>
<dbReference type="eggNOG" id="KOG0789">
    <property type="taxonomic scope" value="Eukaryota"/>
</dbReference>
<dbReference type="GO" id="GO:0004725">
    <property type="term" value="F:protein tyrosine phosphatase activity"/>
    <property type="evidence" value="ECO:0007669"/>
    <property type="project" value="InterPro"/>
</dbReference>
<dbReference type="PANTHER" id="PTHR46163">
    <property type="entry name" value="TYROSINE-PROTEIN PHOSPHATASE-RELATED"/>
    <property type="match status" value="1"/>
</dbReference>
<dbReference type="AlphaFoldDB" id="A0A1I7RNP9"/>
<dbReference type="PRINTS" id="PR00700">
    <property type="entry name" value="PRTYPHPHTASE"/>
</dbReference>
<dbReference type="InterPro" id="IPR003595">
    <property type="entry name" value="Tyr_Pase_cat"/>
</dbReference>
<proteinExistence type="predicted"/>
<dbReference type="EMBL" id="CAJFDI010000005">
    <property type="protein sequence ID" value="CAD5232172.1"/>
    <property type="molecule type" value="Genomic_DNA"/>
</dbReference>
<evidence type="ECO:0000313" key="6">
    <source>
        <dbReference type="Proteomes" id="UP000659654"/>
    </source>
</evidence>
<dbReference type="PROSITE" id="PS00383">
    <property type="entry name" value="TYR_PHOSPHATASE_1"/>
    <property type="match status" value="1"/>
</dbReference>
<dbReference type="EMBL" id="CAJFCV020000005">
    <property type="protein sequence ID" value="CAG9124210.1"/>
    <property type="molecule type" value="Genomic_DNA"/>
</dbReference>
<dbReference type="PANTHER" id="PTHR46163:SF2">
    <property type="entry name" value="PROTEIN-TYROSINE PHOSPHATASE"/>
    <property type="match status" value="1"/>
</dbReference>
<dbReference type="PROSITE" id="PS50055">
    <property type="entry name" value="TYR_PHOSPHATASE_PTP"/>
    <property type="match status" value="1"/>
</dbReference>
<organism evidence="5 7">
    <name type="scientific">Bursaphelenchus xylophilus</name>
    <name type="common">Pinewood nematode worm</name>
    <name type="synonym">Aphelenchoides xylophilus</name>
    <dbReference type="NCBI Taxonomy" id="6326"/>
    <lineage>
        <taxon>Eukaryota</taxon>
        <taxon>Metazoa</taxon>
        <taxon>Ecdysozoa</taxon>
        <taxon>Nematoda</taxon>
        <taxon>Chromadorea</taxon>
        <taxon>Rhabditida</taxon>
        <taxon>Tylenchina</taxon>
        <taxon>Tylenchomorpha</taxon>
        <taxon>Aphelenchoidea</taxon>
        <taxon>Aphelenchoididae</taxon>
        <taxon>Bursaphelenchus</taxon>
    </lineage>
</organism>
<evidence type="ECO:0000259" key="2">
    <source>
        <dbReference type="PROSITE" id="PS50055"/>
    </source>
</evidence>
<reference evidence="7" key="1">
    <citation type="submission" date="2016-11" db="UniProtKB">
        <authorList>
            <consortium name="WormBaseParasite"/>
        </authorList>
    </citation>
    <scope>IDENTIFICATION</scope>
</reference>
<gene>
    <name evidence="4" type="ORF">BXYJ_LOCUS12263</name>
</gene>
<dbReference type="Proteomes" id="UP000582659">
    <property type="component" value="Unassembled WGS sequence"/>
</dbReference>
<feature type="domain" description="Tyrosine specific protein phosphatases" evidence="3">
    <location>
        <begin position="261"/>
        <end position="315"/>
    </location>
</feature>
<dbReference type="Gene3D" id="3.90.190.10">
    <property type="entry name" value="Protein tyrosine phosphatase superfamily"/>
    <property type="match status" value="1"/>
</dbReference>
<evidence type="ECO:0000313" key="5">
    <source>
        <dbReference type="Proteomes" id="UP000095284"/>
    </source>
</evidence>
<dbReference type="PROSITE" id="PS50056">
    <property type="entry name" value="TYR_PHOSPHATASE_2"/>
    <property type="match status" value="1"/>
</dbReference>
<dbReference type="InterPro" id="IPR000242">
    <property type="entry name" value="PTP_cat"/>
</dbReference>
<dbReference type="InterPro" id="IPR029021">
    <property type="entry name" value="Prot-tyrosine_phosphatase-like"/>
</dbReference>
<dbReference type="WBParaSite" id="BXY_0233600.1">
    <property type="protein sequence ID" value="BXY_0233600.1"/>
    <property type="gene ID" value="BXY_0233600"/>
</dbReference>
<evidence type="ECO:0000256" key="1">
    <source>
        <dbReference type="SAM" id="MobiDB-lite"/>
    </source>
</evidence>
<feature type="region of interest" description="Disordered" evidence="1">
    <location>
        <begin position="1"/>
        <end position="52"/>
    </location>
</feature>
<dbReference type="SMR" id="A0A1I7RNP9"/>
<dbReference type="SMART" id="SM00194">
    <property type="entry name" value="PTPc"/>
    <property type="match status" value="1"/>
</dbReference>